<dbReference type="PATRIC" id="fig|1172194.4.peg.984"/>
<feature type="chain" id="PRO_5003712867" evidence="1">
    <location>
        <begin position="20"/>
        <end position="162"/>
    </location>
</feature>
<gene>
    <name evidence="2" type="ORF">WQQ_10260</name>
</gene>
<name>I7ZG57_9GAMM</name>
<dbReference type="EMBL" id="AKGD01000001">
    <property type="protein sequence ID" value="EIT70889.1"/>
    <property type="molecule type" value="Genomic_DNA"/>
</dbReference>
<keyword evidence="1" id="KW-0732">Signal</keyword>
<sequence length="162" mass="16907">MSRAGLYAAIACTALLATASVLPLLFPQSQQQLTADTEANAWGSEALASLSEGAARFSPVALANACGLGASSCFKCHNGKRAALPSADKQTAPWHADHAKVNFSCVGCHQGNPRILKQEIAHQGLVSDPRENAEKSCSTCHTSGDVQSLNANYQHFASPTGK</sequence>
<evidence type="ECO:0000256" key="1">
    <source>
        <dbReference type="SAM" id="SignalP"/>
    </source>
</evidence>
<feature type="signal peptide" evidence="1">
    <location>
        <begin position="1"/>
        <end position="19"/>
    </location>
</feature>
<organism evidence="2 3">
    <name type="scientific">Hydrocarboniphaga effusa AP103</name>
    <dbReference type="NCBI Taxonomy" id="1172194"/>
    <lineage>
        <taxon>Bacteria</taxon>
        <taxon>Pseudomonadati</taxon>
        <taxon>Pseudomonadota</taxon>
        <taxon>Gammaproteobacteria</taxon>
        <taxon>Nevskiales</taxon>
        <taxon>Nevskiaceae</taxon>
        <taxon>Hydrocarboniphaga</taxon>
    </lineage>
</organism>
<dbReference type="AlphaFoldDB" id="I7ZG57"/>
<protein>
    <submittedName>
        <fullName evidence="2">Uncharacterized protein</fullName>
    </submittedName>
</protein>
<reference evidence="2 3" key="1">
    <citation type="journal article" date="2012" name="J. Bacteriol.">
        <title>Genome Sequence of n-Alkane-Degrading Hydrocarboniphaga effusa Strain AP103T (ATCC BAA-332T).</title>
        <authorList>
            <person name="Chang H.K."/>
            <person name="Zylstra G.J."/>
            <person name="Chae J.C."/>
        </authorList>
    </citation>
    <scope>NUCLEOTIDE SEQUENCE [LARGE SCALE GENOMIC DNA]</scope>
    <source>
        <strain evidence="2 3">AP103</strain>
    </source>
</reference>
<evidence type="ECO:0000313" key="2">
    <source>
        <dbReference type="EMBL" id="EIT70889.1"/>
    </source>
</evidence>
<dbReference type="Proteomes" id="UP000003704">
    <property type="component" value="Unassembled WGS sequence"/>
</dbReference>
<dbReference type="STRING" id="1172194.WQQ_10260"/>
<dbReference type="SUPFAM" id="SSF48695">
    <property type="entry name" value="Multiheme cytochromes"/>
    <property type="match status" value="1"/>
</dbReference>
<dbReference type="InterPro" id="IPR036280">
    <property type="entry name" value="Multihaem_cyt_sf"/>
</dbReference>
<accession>I7ZG57</accession>
<keyword evidence="3" id="KW-1185">Reference proteome</keyword>
<proteinExistence type="predicted"/>
<dbReference type="Gene3D" id="3.90.10.10">
    <property type="entry name" value="Cytochrome C3"/>
    <property type="match status" value="1"/>
</dbReference>
<comment type="caution">
    <text evidence="2">The sequence shown here is derived from an EMBL/GenBank/DDBJ whole genome shotgun (WGS) entry which is preliminary data.</text>
</comment>
<evidence type="ECO:0000313" key="3">
    <source>
        <dbReference type="Proteomes" id="UP000003704"/>
    </source>
</evidence>